<reference evidence="1" key="2">
    <citation type="submission" date="2021-04" db="EMBL/GenBank/DDBJ databases">
        <authorList>
            <person name="Gilroy R."/>
        </authorList>
    </citation>
    <scope>NUCLEOTIDE SEQUENCE</scope>
    <source>
        <strain evidence="1">USASDec5-558</strain>
    </source>
</reference>
<evidence type="ECO:0000313" key="1">
    <source>
        <dbReference type="EMBL" id="HIX57831.1"/>
    </source>
</evidence>
<protein>
    <submittedName>
        <fullName evidence="1">SlyX protein</fullName>
    </submittedName>
</protein>
<dbReference type="EMBL" id="DXEV01000202">
    <property type="protein sequence ID" value="HIX57831.1"/>
    <property type="molecule type" value="Genomic_DNA"/>
</dbReference>
<sequence>MQERIAWLEANLGDTTNLIEELFTKIDKMERQIRYLASISEAPSAVRPLSEETPPPHY</sequence>
<name>A0A9D1WEQ9_9GAMM</name>
<comment type="caution">
    <text evidence="1">The sequence shown here is derived from an EMBL/GenBank/DDBJ whole genome shotgun (WGS) entry which is preliminary data.</text>
</comment>
<gene>
    <name evidence="1" type="ORF">H9850_10235</name>
</gene>
<proteinExistence type="predicted"/>
<accession>A0A9D1WEQ9</accession>
<reference evidence="1" key="1">
    <citation type="journal article" date="2021" name="PeerJ">
        <title>Extensive microbial diversity within the chicken gut microbiome revealed by metagenomics and culture.</title>
        <authorList>
            <person name="Gilroy R."/>
            <person name="Ravi A."/>
            <person name="Getino M."/>
            <person name="Pursley I."/>
            <person name="Horton D.L."/>
            <person name="Alikhan N.F."/>
            <person name="Baker D."/>
            <person name="Gharbi K."/>
            <person name="Hall N."/>
            <person name="Watson M."/>
            <person name="Adriaenssens E.M."/>
            <person name="Foster-Nyarko E."/>
            <person name="Jarju S."/>
            <person name="Secka A."/>
            <person name="Antonio M."/>
            <person name="Oren A."/>
            <person name="Chaudhuri R.R."/>
            <person name="La Ragione R."/>
            <person name="Hildebrand F."/>
            <person name="Pallen M.J."/>
        </authorList>
    </citation>
    <scope>NUCLEOTIDE SEQUENCE</scope>
    <source>
        <strain evidence="1">USASDec5-558</strain>
    </source>
</reference>
<evidence type="ECO:0000313" key="2">
    <source>
        <dbReference type="Proteomes" id="UP000886829"/>
    </source>
</evidence>
<dbReference type="Proteomes" id="UP000886829">
    <property type="component" value="Unassembled WGS sequence"/>
</dbReference>
<dbReference type="AlphaFoldDB" id="A0A9D1WEQ9"/>
<organism evidence="1 2">
    <name type="scientific">Candidatus Anaerobiospirillum pullistercoris</name>
    <dbReference type="NCBI Taxonomy" id="2838452"/>
    <lineage>
        <taxon>Bacteria</taxon>
        <taxon>Pseudomonadati</taxon>
        <taxon>Pseudomonadota</taxon>
        <taxon>Gammaproteobacteria</taxon>
        <taxon>Aeromonadales</taxon>
        <taxon>Succinivibrionaceae</taxon>
        <taxon>Anaerobiospirillum</taxon>
    </lineage>
</organism>